<evidence type="ECO:0000313" key="3">
    <source>
        <dbReference type="Proteomes" id="UP001152795"/>
    </source>
</evidence>
<reference evidence="2" key="1">
    <citation type="submission" date="2020-04" db="EMBL/GenBank/DDBJ databases">
        <authorList>
            <person name="Alioto T."/>
            <person name="Alioto T."/>
            <person name="Gomez Garrido J."/>
        </authorList>
    </citation>
    <scope>NUCLEOTIDE SEQUENCE</scope>
    <source>
        <strain evidence="2">A484AB</strain>
    </source>
</reference>
<feature type="non-terminal residue" evidence="2">
    <location>
        <position position="82"/>
    </location>
</feature>
<feature type="region of interest" description="Disordered" evidence="1">
    <location>
        <begin position="41"/>
        <end position="65"/>
    </location>
</feature>
<organism evidence="2 3">
    <name type="scientific">Paramuricea clavata</name>
    <name type="common">Red gorgonian</name>
    <name type="synonym">Violescent sea-whip</name>
    <dbReference type="NCBI Taxonomy" id="317549"/>
    <lineage>
        <taxon>Eukaryota</taxon>
        <taxon>Metazoa</taxon>
        <taxon>Cnidaria</taxon>
        <taxon>Anthozoa</taxon>
        <taxon>Octocorallia</taxon>
        <taxon>Malacalcyonacea</taxon>
        <taxon>Plexauridae</taxon>
        <taxon>Paramuricea</taxon>
    </lineage>
</organism>
<evidence type="ECO:0000313" key="2">
    <source>
        <dbReference type="EMBL" id="CAB4036814.1"/>
    </source>
</evidence>
<accession>A0A6S7K2K6</accession>
<feature type="compositionally biased region" description="Polar residues" evidence="1">
    <location>
        <begin position="50"/>
        <end position="64"/>
    </location>
</feature>
<keyword evidence="3" id="KW-1185">Reference proteome</keyword>
<dbReference type="Proteomes" id="UP001152795">
    <property type="component" value="Unassembled WGS sequence"/>
</dbReference>
<protein>
    <submittedName>
        <fullName evidence="2">Uncharacterized protein</fullName>
    </submittedName>
</protein>
<comment type="caution">
    <text evidence="2">The sequence shown here is derived from an EMBL/GenBank/DDBJ whole genome shotgun (WGS) entry which is preliminary data.</text>
</comment>
<proteinExistence type="predicted"/>
<name>A0A6S7K2K6_PARCT</name>
<sequence>MNAIIKDLNNKKNSLITVIKILQEDQHNERPWSVETKQKKIPKRNIPPTEKTSNNGEPFRSNNRYFILSDTDNEDEVVITPE</sequence>
<dbReference type="AlphaFoldDB" id="A0A6S7K2K6"/>
<dbReference type="EMBL" id="CACRXK020022441">
    <property type="protein sequence ID" value="CAB4036814.1"/>
    <property type="molecule type" value="Genomic_DNA"/>
</dbReference>
<evidence type="ECO:0000256" key="1">
    <source>
        <dbReference type="SAM" id="MobiDB-lite"/>
    </source>
</evidence>
<gene>
    <name evidence="2" type="ORF">PACLA_8A080706</name>
</gene>